<evidence type="ECO:0000313" key="12">
    <source>
        <dbReference type="EMBL" id="KAI1233550.1"/>
    </source>
</evidence>
<accession>A0A835P0D9</accession>
<evidence type="ECO:0000256" key="8">
    <source>
        <dbReference type="ARBA" id="ARBA00071327"/>
    </source>
</evidence>
<name>A0A835P0D9_9PASS</name>
<sequence>MDTKYKDDLFRKYVQFHECKLNASDSKQRPINDEYLRVAAAALLCLPKIDPFYRFRLIKFYEMAENSLRSVKSSSLHCLHNAFNMLETVGINLFLYPWKKEFRNIKTYTGPFVYYVKAALTEDDVRQILNYMGYVQDLGTTFTLKEQVDTIQVKMISFELFLAKVECEQLLEIHLQVKDKGYSEVDVVKERRSSSEDVRGCSEAMRRRLQCKDSLNTSMARMVLQKSASERASKDYFKPKVSKPSKSVDAYDSYWESKKPPLMSSLSLRKEPILVDAEDDIKDEIIRPSPSLLTMSSSPHGCSDEYLPTSSHHNGMLRTNVPYSSYFSAQEDLDLYTDPDSRSVLNFKRQDAIKPDVWLLKSDANPVYHKRTHLAKETASSKCQNCGIPCGTSVCQKCDSLFGSRQEYPAVKQSSYSIKALPGDGLSPAAALREKSQYTSQTQSQDRAAQFSSKPKPSGTSRCGFCNRSGAAHTCTFCSKVSCDSCLSAYYYDPCCRKSDLHRFLPNNQLNYKSSQLSHEFKNKEAFKKRLNSFLKVACACGCLFPPAFA</sequence>
<proteinExistence type="inferred from homology"/>
<evidence type="ECO:0000313" key="13">
    <source>
        <dbReference type="Proteomes" id="UP000618051"/>
    </source>
</evidence>
<evidence type="ECO:0000256" key="1">
    <source>
        <dbReference type="ARBA" id="ARBA00004123"/>
    </source>
</evidence>
<protein>
    <recommendedName>
        <fullName evidence="8">Spermatogenesis-associated protein 2</fullName>
    </recommendedName>
</protein>
<comment type="similarity">
    <text evidence="5">Belongs to the SPATA2 family.</text>
</comment>
<comment type="subcellular location">
    <subcellularLocation>
        <location evidence="2">Cytoplasm</location>
    </subcellularLocation>
    <subcellularLocation>
        <location evidence="1">Nucleus</location>
    </subcellularLocation>
</comment>
<dbReference type="GO" id="GO:0070536">
    <property type="term" value="P:protein K63-linked deubiquitination"/>
    <property type="evidence" value="ECO:0007669"/>
    <property type="project" value="TreeGrafter"/>
</dbReference>
<evidence type="ECO:0000313" key="11">
    <source>
        <dbReference type="EMBL" id="KAG0126044.1"/>
    </source>
</evidence>
<evidence type="ECO:0000256" key="7">
    <source>
        <dbReference type="ARBA" id="ARBA00063825"/>
    </source>
</evidence>
<dbReference type="GO" id="GO:0060544">
    <property type="term" value="P:regulation of necroptotic process"/>
    <property type="evidence" value="ECO:0007669"/>
    <property type="project" value="TreeGrafter"/>
</dbReference>
<dbReference type="GO" id="GO:0010803">
    <property type="term" value="P:regulation of tumor necrosis factor-mediated signaling pathway"/>
    <property type="evidence" value="ECO:0007669"/>
    <property type="project" value="UniProtKB-ARBA"/>
</dbReference>
<dbReference type="GO" id="GO:0005737">
    <property type="term" value="C:cytoplasm"/>
    <property type="evidence" value="ECO:0007669"/>
    <property type="project" value="UniProtKB-SubCell"/>
</dbReference>
<evidence type="ECO:0000256" key="6">
    <source>
        <dbReference type="ARBA" id="ARBA00056625"/>
    </source>
</evidence>
<dbReference type="Gene3D" id="1.20.58.2190">
    <property type="match status" value="1"/>
</dbReference>
<keyword evidence="3" id="KW-0963">Cytoplasm</keyword>
<evidence type="ECO:0000256" key="2">
    <source>
        <dbReference type="ARBA" id="ARBA00004496"/>
    </source>
</evidence>
<dbReference type="PANTHER" id="PTHR15326">
    <property type="entry name" value="SPERMATOGENESIS-ASSOCIATED PROTEIN 2/TAMOZHENNIC"/>
    <property type="match status" value="1"/>
</dbReference>
<dbReference type="Pfam" id="PF21388">
    <property type="entry name" value="SPATA2_PUB-like"/>
    <property type="match status" value="1"/>
</dbReference>
<feature type="region of interest" description="Disordered" evidence="9">
    <location>
        <begin position="433"/>
        <end position="461"/>
    </location>
</feature>
<dbReference type="GO" id="GO:1990108">
    <property type="term" value="P:protein linear deubiquitination"/>
    <property type="evidence" value="ECO:0007669"/>
    <property type="project" value="TreeGrafter"/>
</dbReference>
<comment type="subunit">
    <text evidence="7">Interacts (via the PIM motif) with RNF31/HOIP (via the PUB domain); the interaction is direct. Interacts (via the PUB domain) with CYLD; the interaction is direct.</text>
</comment>
<gene>
    <name evidence="12" type="ORF">IHE44_0004734</name>
    <name evidence="11" type="ORF">IHE44_004295</name>
</gene>
<dbReference type="Proteomes" id="UP000618051">
    <property type="component" value="Unassembled WGS sequence"/>
</dbReference>
<reference evidence="12" key="3">
    <citation type="submission" date="2022-01" db="EMBL/GenBank/DDBJ databases">
        <authorList>
            <person name="Rubenstein D.R."/>
        </authorList>
    </citation>
    <scope>NUCLEOTIDE SEQUENCE</scope>
    <source>
        <strain evidence="12">SS15</strain>
        <tissue evidence="12">Liver</tissue>
    </source>
</reference>
<comment type="caution">
    <text evidence="11">The sequence shown here is derived from an EMBL/GenBank/DDBJ whole genome shotgun (WGS) entry which is preliminary data.</text>
</comment>
<organism evidence="11">
    <name type="scientific">Lamprotornis superbus</name>
    <dbReference type="NCBI Taxonomy" id="245042"/>
    <lineage>
        <taxon>Eukaryota</taxon>
        <taxon>Metazoa</taxon>
        <taxon>Chordata</taxon>
        <taxon>Craniata</taxon>
        <taxon>Vertebrata</taxon>
        <taxon>Euteleostomi</taxon>
        <taxon>Archelosauria</taxon>
        <taxon>Archosauria</taxon>
        <taxon>Dinosauria</taxon>
        <taxon>Saurischia</taxon>
        <taxon>Theropoda</taxon>
        <taxon>Coelurosauria</taxon>
        <taxon>Aves</taxon>
        <taxon>Neognathae</taxon>
        <taxon>Neoaves</taxon>
        <taxon>Telluraves</taxon>
        <taxon>Australaves</taxon>
        <taxon>Passeriformes</taxon>
        <taxon>Sturnidae</taxon>
        <taxon>Lamprotornis</taxon>
    </lineage>
</organism>
<dbReference type="EMBL" id="JADDUC020000018">
    <property type="protein sequence ID" value="KAI1233550.1"/>
    <property type="molecule type" value="Genomic_DNA"/>
</dbReference>
<dbReference type="FunFam" id="1.20.58.2190:FF:000002">
    <property type="entry name" value="spermatogenesis-associated protein 2"/>
    <property type="match status" value="1"/>
</dbReference>
<dbReference type="AlphaFoldDB" id="A0A835P0D9"/>
<dbReference type="InterPro" id="IPR048839">
    <property type="entry name" value="SPATA2_PUB-like"/>
</dbReference>
<evidence type="ECO:0000256" key="4">
    <source>
        <dbReference type="ARBA" id="ARBA00023242"/>
    </source>
</evidence>
<reference evidence="11" key="1">
    <citation type="submission" date="2020-10" db="EMBL/GenBank/DDBJ databases">
        <title>Feather gene expression reveals the developmental basis of iridescence in African starlings.</title>
        <authorList>
            <person name="Rubenstein D.R."/>
        </authorList>
    </citation>
    <scope>NUCLEOTIDE SEQUENCE</scope>
    <source>
        <strain evidence="11">SS15</strain>
        <tissue evidence="11">Liver</tissue>
    </source>
</reference>
<evidence type="ECO:0000259" key="10">
    <source>
        <dbReference type="Pfam" id="PF21388"/>
    </source>
</evidence>
<reference evidence="12 13" key="2">
    <citation type="journal article" date="2021" name="J. Hered.">
        <title>Feather Gene Expression Elucidates the Developmental Basis of Plumage Iridescence in African Starlings.</title>
        <authorList>
            <person name="Rubenstein D.R."/>
            <person name="Corvelo A."/>
            <person name="MacManes M.D."/>
            <person name="Maia R."/>
            <person name="Narzisi G."/>
            <person name="Rousaki A."/>
            <person name="Vandenabeele P."/>
            <person name="Shawkey M.D."/>
            <person name="Solomon J."/>
        </authorList>
    </citation>
    <scope>NUCLEOTIDE SEQUENCE [LARGE SCALE GENOMIC DNA]</scope>
    <source>
        <strain evidence="12">SS15</strain>
    </source>
</reference>
<feature type="compositionally biased region" description="Polar residues" evidence="9">
    <location>
        <begin position="437"/>
        <end position="461"/>
    </location>
</feature>
<dbReference type="PANTHER" id="PTHR15326:SF8">
    <property type="entry name" value="SPERMATOGENESIS-ASSOCIATED PROTEIN 2"/>
    <property type="match status" value="1"/>
</dbReference>
<keyword evidence="13" id="KW-1185">Reference proteome</keyword>
<comment type="function">
    <text evidence="6">Bridging factor that mediates the recruitment of CYLD to the LUBAC complex, thereby regulating TNF-alpha-induced necroptosis. Acts as a direct binding intermediate that bridges RNF31/HOIP, the catalytic subunit of the LUBAC complex, and the deubiquitinase (CYLD), thereby recruiting CYLD to the TNF-R1 signaling complex (TNF-RSC). Required to activate the 'Met-1'- (linear) and 'Lys-63'-linked deubiquitinase activities of CYLD. Controls the kinase activity of RIPK1 and TNF-alpha-induced necroptosis by promoting 'Met-1'-linked deubiquitination of RIPK1 by CYLD.</text>
</comment>
<dbReference type="GO" id="GO:0005634">
    <property type="term" value="C:nucleus"/>
    <property type="evidence" value="ECO:0007669"/>
    <property type="project" value="UniProtKB-SubCell"/>
</dbReference>
<feature type="domain" description="Spermatogenesis-associated protein 2 PUB-like" evidence="10">
    <location>
        <begin position="9"/>
        <end position="201"/>
    </location>
</feature>
<evidence type="ECO:0000256" key="5">
    <source>
        <dbReference type="ARBA" id="ARBA00038142"/>
    </source>
</evidence>
<dbReference type="OrthoDB" id="9989817at2759"/>
<evidence type="ECO:0000256" key="9">
    <source>
        <dbReference type="SAM" id="MobiDB-lite"/>
    </source>
</evidence>
<keyword evidence="4" id="KW-0539">Nucleus</keyword>
<evidence type="ECO:0000256" key="3">
    <source>
        <dbReference type="ARBA" id="ARBA00022490"/>
    </source>
</evidence>
<dbReference type="EMBL" id="JADDUC010000019">
    <property type="protein sequence ID" value="KAG0126044.1"/>
    <property type="molecule type" value="Genomic_DNA"/>
</dbReference>